<accession>U9UT92</accession>
<sequence length="309" mass="35689">MDGVENGQVISEAVQESSDLSAQSYDQEDQDLLRNANTLGKRENASDAEEERHSIFYGGLPNYEEGIKIDPELVFKKTNEIMIPYFEWSFNYDSWNCWTLKSGSYTSPPKDIIELLKIKSLKSLELEIIKFKRDKLKAHLLKDITSQNSSEEDLILENIKITCSILDPEDPFTAFFHEKDSVMQQLDVSEADYRGYLIHLCLKKILVSLEDRLYYHISRRKCTNSYEQKSNGVFTVKLRKLLMEVGHLKMSGGYGHKDIPRSTWDGCCKLPIGNSYMLEEIGKQFRDGSPETFSKLRVFSLYTYGKYCI</sequence>
<organism evidence="2">
    <name type="scientific">Rhizophagus irregularis (strain DAOM 181602 / DAOM 197198 / MUCL 43194)</name>
    <name type="common">Arbuscular mycorrhizal fungus</name>
    <name type="synonym">Glomus intraradices</name>
    <dbReference type="NCBI Taxonomy" id="747089"/>
    <lineage>
        <taxon>Eukaryota</taxon>
        <taxon>Fungi</taxon>
        <taxon>Fungi incertae sedis</taxon>
        <taxon>Mucoromycota</taxon>
        <taxon>Glomeromycotina</taxon>
        <taxon>Glomeromycetes</taxon>
        <taxon>Glomerales</taxon>
        <taxon>Glomeraceae</taxon>
        <taxon>Rhizophagus</taxon>
    </lineage>
</organism>
<evidence type="ECO:0000256" key="1">
    <source>
        <dbReference type="SAM" id="MobiDB-lite"/>
    </source>
</evidence>
<gene>
    <name evidence="2" type="ORF">GLOINDRAFT_15944</name>
</gene>
<dbReference type="HOGENOM" id="CLU_900603_0_0_1"/>
<feature type="region of interest" description="Disordered" evidence="1">
    <location>
        <begin position="1"/>
        <end position="27"/>
    </location>
</feature>
<evidence type="ECO:0000313" key="2">
    <source>
        <dbReference type="EMBL" id="ESA22937.1"/>
    </source>
</evidence>
<dbReference type="EMBL" id="KI275178">
    <property type="protein sequence ID" value="ESA22937.1"/>
    <property type="molecule type" value="Genomic_DNA"/>
</dbReference>
<dbReference type="VEuPathDB" id="FungiDB:RhiirFUN_011995"/>
<protein>
    <submittedName>
        <fullName evidence="2">Uncharacterized protein</fullName>
    </submittedName>
</protein>
<reference evidence="2" key="1">
    <citation type="submission" date="2013-07" db="EMBL/GenBank/DDBJ databases">
        <title>The genome of an arbuscular mycorrhizal fungus provides insights into the evolution of the oldest plant symbiosis.</title>
        <authorList>
            <consortium name="DOE Joint Genome Institute"/>
            <person name="Tisserant E."/>
            <person name="Malbreil M."/>
            <person name="Kuo A."/>
            <person name="Kohler A."/>
            <person name="Symeonidi A."/>
            <person name="Balestrini R."/>
            <person name="Charron P."/>
            <person name="Duensing N."/>
            <person name="Frei-dit-Frey N."/>
            <person name="Gianinazzi-Pearson V."/>
            <person name="Gilbert B."/>
            <person name="Handa Y."/>
            <person name="Hijri M."/>
            <person name="Kaul R."/>
            <person name="Kawaguchi M."/>
            <person name="Krajinski F."/>
            <person name="Lammers P."/>
            <person name="Lapierre D."/>
            <person name="Masclaux F.G."/>
            <person name="Murat C."/>
            <person name="Morin E."/>
            <person name="Ndikumana S."/>
            <person name="Pagni M."/>
            <person name="Petitpierre D."/>
            <person name="Requena N."/>
            <person name="Rosikiewicz P."/>
            <person name="Riley R."/>
            <person name="Saito K."/>
            <person name="San Clemente H."/>
            <person name="Shapiro H."/>
            <person name="van Tuinen D."/>
            <person name="Becard G."/>
            <person name="Bonfante P."/>
            <person name="Paszkowski U."/>
            <person name="Shachar-Hill Y."/>
            <person name="Young J.P."/>
            <person name="Sanders I.R."/>
            <person name="Henrissat B."/>
            <person name="Rensing S.A."/>
            <person name="Grigoriev I.V."/>
            <person name="Corradi N."/>
            <person name="Roux C."/>
            <person name="Martin F."/>
        </authorList>
    </citation>
    <scope>NUCLEOTIDE SEQUENCE</scope>
    <source>
        <strain evidence="2">DAOM 197198</strain>
    </source>
</reference>
<dbReference type="AlphaFoldDB" id="U9UT92"/>
<feature type="compositionally biased region" description="Polar residues" evidence="1">
    <location>
        <begin position="14"/>
        <end position="25"/>
    </location>
</feature>
<proteinExistence type="predicted"/>
<name>U9UT92_RHIID</name>